<dbReference type="AlphaFoldDB" id="A0A840XMF6"/>
<comment type="caution">
    <text evidence="1">The sequence shown here is derived from an EMBL/GenBank/DDBJ whole genome shotgun (WGS) entry which is preliminary data.</text>
</comment>
<proteinExistence type="predicted"/>
<name>A0A840XMF6_9PROT</name>
<organism evidence="1 2">
    <name type="scientific">Neoroseomonas alkaliterrae</name>
    <dbReference type="NCBI Taxonomy" id="1452450"/>
    <lineage>
        <taxon>Bacteria</taxon>
        <taxon>Pseudomonadati</taxon>
        <taxon>Pseudomonadota</taxon>
        <taxon>Alphaproteobacteria</taxon>
        <taxon>Acetobacterales</taxon>
        <taxon>Acetobacteraceae</taxon>
        <taxon>Neoroseomonas</taxon>
    </lineage>
</organism>
<dbReference type="Proteomes" id="UP000562254">
    <property type="component" value="Unassembled WGS sequence"/>
</dbReference>
<evidence type="ECO:0000313" key="1">
    <source>
        <dbReference type="EMBL" id="MBB5687909.1"/>
    </source>
</evidence>
<keyword evidence="2" id="KW-1185">Reference proteome</keyword>
<evidence type="ECO:0000313" key="2">
    <source>
        <dbReference type="Proteomes" id="UP000562254"/>
    </source>
</evidence>
<dbReference type="EMBL" id="JACIJE010000001">
    <property type="protein sequence ID" value="MBB5687909.1"/>
    <property type="molecule type" value="Genomic_DNA"/>
</dbReference>
<sequence length="147" mass="16019">MIRAIAIGLIVLVASGFLLPRILPWLSEQPMGGSGPTTTEQRVAARLQRGLAEYNQRLPRLASPEVTPQEARLSGQSVTFPFQYNGMIAPGSRNELALAMRRKTLPAVCREFGFALRQGWRFTFVFSDLAGAQIRAAVAAGDCDRAS</sequence>
<dbReference type="RefSeq" id="WP_184479997.1">
    <property type="nucleotide sequence ID" value="NZ_JAAEDJ010000187.1"/>
</dbReference>
<reference evidence="1 2" key="1">
    <citation type="submission" date="2020-08" db="EMBL/GenBank/DDBJ databases">
        <title>Genomic Encyclopedia of Type Strains, Phase IV (KMG-IV): sequencing the most valuable type-strain genomes for metagenomic binning, comparative biology and taxonomic classification.</title>
        <authorList>
            <person name="Goeker M."/>
        </authorList>
    </citation>
    <scope>NUCLEOTIDE SEQUENCE [LARGE SCALE GENOMIC DNA]</scope>
    <source>
        <strain evidence="1 2">DSM 25895</strain>
    </source>
</reference>
<gene>
    <name evidence="1" type="ORF">FHS88_000019</name>
</gene>
<accession>A0A840XMF6</accession>
<protein>
    <submittedName>
        <fullName evidence="1">Uncharacterized protein</fullName>
    </submittedName>
</protein>